<evidence type="ECO:0000313" key="1">
    <source>
        <dbReference type="EMBL" id="GAA4007026.1"/>
    </source>
</evidence>
<dbReference type="Proteomes" id="UP001501747">
    <property type="component" value="Unassembled WGS sequence"/>
</dbReference>
<evidence type="ECO:0000313" key="2">
    <source>
        <dbReference type="Proteomes" id="UP001501747"/>
    </source>
</evidence>
<keyword evidence="2" id="KW-1185">Reference proteome</keyword>
<accession>A0ABP7S5X7</accession>
<protein>
    <submittedName>
        <fullName evidence="1">Uncharacterized protein</fullName>
    </submittedName>
</protein>
<organism evidence="1 2">
    <name type="scientific">Allokutzneria multivorans</name>
    <dbReference type="NCBI Taxonomy" id="1142134"/>
    <lineage>
        <taxon>Bacteria</taxon>
        <taxon>Bacillati</taxon>
        <taxon>Actinomycetota</taxon>
        <taxon>Actinomycetes</taxon>
        <taxon>Pseudonocardiales</taxon>
        <taxon>Pseudonocardiaceae</taxon>
        <taxon>Allokutzneria</taxon>
    </lineage>
</organism>
<reference evidence="2" key="1">
    <citation type="journal article" date="2019" name="Int. J. Syst. Evol. Microbiol.">
        <title>The Global Catalogue of Microorganisms (GCM) 10K type strain sequencing project: providing services to taxonomists for standard genome sequencing and annotation.</title>
        <authorList>
            <consortium name="The Broad Institute Genomics Platform"/>
            <consortium name="The Broad Institute Genome Sequencing Center for Infectious Disease"/>
            <person name="Wu L."/>
            <person name="Ma J."/>
        </authorList>
    </citation>
    <scope>NUCLEOTIDE SEQUENCE [LARGE SCALE GENOMIC DNA]</scope>
    <source>
        <strain evidence="2">JCM 17342</strain>
    </source>
</reference>
<sequence>MAHDRPVEAVLQLVRTSWTKRSRGGEEAARRNAAPVAFALPPSTRAPFAHEVLMDEHDEFSPRSTTREDVSDVGVQLREVDGLLRVELVVSPYGMPKRRRRPPAVRLARGEWLRWQVNYRFASPCSCGGQWSYRMDTFNIAHGTPSAEVFLGEPSRHVSELAALR</sequence>
<comment type="caution">
    <text evidence="1">The sequence shown here is derived from an EMBL/GenBank/DDBJ whole genome shotgun (WGS) entry which is preliminary data.</text>
</comment>
<name>A0ABP7S5X7_9PSEU</name>
<proteinExistence type="predicted"/>
<gene>
    <name evidence="1" type="ORF">GCM10022247_31130</name>
</gene>
<dbReference type="EMBL" id="BAABAL010000009">
    <property type="protein sequence ID" value="GAA4007026.1"/>
    <property type="molecule type" value="Genomic_DNA"/>
</dbReference>